<dbReference type="SUPFAM" id="SSF53448">
    <property type="entry name" value="Nucleotide-diphospho-sugar transferases"/>
    <property type="match status" value="1"/>
</dbReference>
<gene>
    <name evidence="2" type="ORF">AVDCRST_MAG76-1381</name>
</gene>
<dbReference type="Gene3D" id="3.90.550.10">
    <property type="entry name" value="Spore Coat Polysaccharide Biosynthesis Protein SpsA, Chain A"/>
    <property type="match status" value="1"/>
</dbReference>
<proteinExistence type="predicted"/>
<dbReference type="AlphaFoldDB" id="A0A6J4HT41"/>
<organism evidence="2">
    <name type="scientific">uncultured Acidimicrobiales bacterium</name>
    <dbReference type="NCBI Taxonomy" id="310071"/>
    <lineage>
        <taxon>Bacteria</taxon>
        <taxon>Bacillati</taxon>
        <taxon>Actinomycetota</taxon>
        <taxon>Acidimicrobiia</taxon>
        <taxon>Acidimicrobiales</taxon>
        <taxon>environmental samples</taxon>
    </lineage>
</organism>
<dbReference type="InterPro" id="IPR050834">
    <property type="entry name" value="Glycosyltransf_2"/>
</dbReference>
<dbReference type="PANTHER" id="PTHR43685">
    <property type="entry name" value="GLYCOSYLTRANSFERASE"/>
    <property type="match status" value="1"/>
</dbReference>
<keyword evidence="2" id="KW-0808">Transferase</keyword>
<name>A0A6J4HT41_9ACTN</name>
<evidence type="ECO:0000259" key="1">
    <source>
        <dbReference type="Pfam" id="PF00535"/>
    </source>
</evidence>
<dbReference type="InterPro" id="IPR001173">
    <property type="entry name" value="Glyco_trans_2-like"/>
</dbReference>
<dbReference type="PANTHER" id="PTHR43685:SF2">
    <property type="entry name" value="GLYCOSYLTRANSFERASE 2-LIKE DOMAIN-CONTAINING PROTEIN"/>
    <property type="match status" value="1"/>
</dbReference>
<dbReference type="GO" id="GO:0016740">
    <property type="term" value="F:transferase activity"/>
    <property type="evidence" value="ECO:0007669"/>
    <property type="project" value="UniProtKB-KW"/>
</dbReference>
<protein>
    <submittedName>
        <fullName evidence="2">Glycosyl transferase, family 2</fullName>
    </submittedName>
</protein>
<accession>A0A6J4HT41</accession>
<feature type="domain" description="Glycosyltransferase 2-like" evidence="1">
    <location>
        <begin position="14"/>
        <end position="174"/>
    </location>
</feature>
<dbReference type="EMBL" id="CADCSZ010000076">
    <property type="protein sequence ID" value="CAA9232233.1"/>
    <property type="molecule type" value="Genomic_DNA"/>
</dbReference>
<evidence type="ECO:0000313" key="2">
    <source>
        <dbReference type="EMBL" id="CAA9232233.1"/>
    </source>
</evidence>
<reference evidence="2" key="1">
    <citation type="submission" date="2020-02" db="EMBL/GenBank/DDBJ databases">
        <authorList>
            <person name="Meier V. D."/>
        </authorList>
    </citation>
    <scope>NUCLEOTIDE SEQUENCE</scope>
    <source>
        <strain evidence="2">AVDCRST_MAG76</strain>
    </source>
</reference>
<dbReference type="Pfam" id="PF00535">
    <property type="entry name" value="Glycos_transf_2"/>
    <property type="match status" value="1"/>
</dbReference>
<dbReference type="InterPro" id="IPR029044">
    <property type="entry name" value="Nucleotide-diphossugar_trans"/>
</dbReference>
<sequence>MIRGALGEGGADLSIMIPTYNCAEFLEETLTSLCGQGVDRAQVEVVDDCSTRDDPEAVVQRVGAGWVAFHRQAENLGLVGNFNACLSRAERTWVHILHGDDSVLPGGYGELAGLLDRHPSSNVLFGRCVMVDARGVWDDVSPVLGPDLEGPLPYDPFRWTLNPVQFAGTLFRREAAVAVGGFDDRFVHAADWDLWWKLAKRFPTAYTNRCVGAYRRFPASHTSGLVRSAGNVRESLRLVEQIAAAEPEAGPGLYGPLFGLTVHQAKCNADDTAAVLAHIRLMASFPPAVPRTRKITRTVLTWAKTRVANRRGRPVGERGIASS</sequence>